<dbReference type="PANTHER" id="PTHR30586">
    <property type="entry name" value="ELECTRON TRANSPORT COMPLEX PROTEIN RNFE"/>
    <property type="match status" value="1"/>
</dbReference>
<comment type="function">
    <text evidence="9">Part of a membrane-bound complex that couples electron transfer with translocation of ions across the membrane.</text>
</comment>
<evidence type="ECO:0000256" key="1">
    <source>
        <dbReference type="ARBA" id="ARBA00004127"/>
    </source>
</evidence>
<evidence type="ECO:0000256" key="7">
    <source>
        <dbReference type="ARBA" id="ARBA00022989"/>
    </source>
</evidence>
<feature type="transmembrane region" description="Helical" evidence="9">
    <location>
        <begin position="37"/>
        <end position="58"/>
    </location>
</feature>
<dbReference type="Pfam" id="PF02508">
    <property type="entry name" value="Rnf-Nqr"/>
    <property type="match status" value="1"/>
</dbReference>
<dbReference type="AlphaFoldDB" id="A0A4D6XJM9"/>
<evidence type="ECO:0000256" key="2">
    <source>
        <dbReference type="ARBA" id="ARBA00022448"/>
    </source>
</evidence>
<dbReference type="GO" id="GO:0022900">
    <property type="term" value="P:electron transport chain"/>
    <property type="evidence" value="ECO:0007669"/>
    <property type="project" value="UniProtKB-UniRule"/>
</dbReference>
<sequence>MEWKNFLKNRLWTNNSSLVQLLGLCPVLAMTTNVVNAIGLGIATTFILIFTSGIISIFKYIIPKNIRIPIFMLIISSIVTCIEMILHAYQFNLYKSLGVFIPLIVTNCIVIGRAEAIAYKSSILVSVLDGLFIGLGSTFAMFFIGSIREILGHGTFLFGINKIFNVLGNNYFFNILNKNTTIILAISPPGGFLILGFLIAFKNYLDKNKIKNKKKCLKCISLKCQEQHKIYE</sequence>
<keyword evidence="3 9" id="KW-0997">Cell inner membrane</keyword>
<dbReference type="NCBIfam" id="NF009070">
    <property type="entry name" value="PRK12405.1"/>
    <property type="match status" value="1"/>
</dbReference>
<dbReference type="InterPro" id="IPR010968">
    <property type="entry name" value="RnfE"/>
</dbReference>
<evidence type="ECO:0000313" key="10">
    <source>
        <dbReference type="EMBL" id="QCI16952.1"/>
    </source>
</evidence>
<dbReference type="PANTHER" id="PTHR30586:SF0">
    <property type="entry name" value="ION-TRANSLOCATING OXIDOREDUCTASE COMPLEX SUBUNIT E"/>
    <property type="match status" value="1"/>
</dbReference>
<feature type="transmembrane region" description="Helical" evidence="9">
    <location>
        <begin position="123"/>
        <end position="147"/>
    </location>
</feature>
<comment type="subcellular location">
    <subcellularLocation>
        <location evidence="9">Cell inner membrane</location>
        <topology evidence="9">Multi-pass membrane protein</topology>
    </subcellularLocation>
    <subcellularLocation>
        <location evidence="1">Endomembrane system</location>
        <topology evidence="1">Multi-pass membrane protein</topology>
    </subcellularLocation>
</comment>
<feature type="transmembrane region" description="Helical" evidence="9">
    <location>
        <begin position="70"/>
        <end position="91"/>
    </location>
</feature>
<dbReference type="OrthoDB" id="9803631at2"/>
<dbReference type="NCBIfam" id="TIGR01948">
    <property type="entry name" value="rnfE"/>
    <property type="match status" value="1"/>
</dbReference>
<dbReference type="EMBL" id="CP034894">
    <property type="protein sequence ID" value="QCI16952.1"/>
    <property type="molecule type" value="Genomic_DNA"/>
</dbReference>
<dbReference type="GO" id="GO:0005886">
    <property type="term" value="C:plasma membrane"/>
    <property type="evidence" value="ECO:0007669"/>
    <property type="project" value="UniProtKB-SubCell"/>
</dbReference>
<feature type="transmembrane region" description="Helical" evidence="9">
    <location>
        <begin position="97"/>
        <end position="116"/>
    </location>
</feature>
<keyword evidence="8 9" id="KW-0472">Membrane</keyword>
<keyword evidence="2 9" id="KW-0813">Transport</keyword>
<dbReference type="InterPro" id="IPR003667">
    <property type="entry name" value="NqrDE/RnfAE"/>
</dbReference>
<dbReference type="HAMAP" id="MF_00478">
    <property type="entry name" value="RsxE_RnfE"/>
    <property type="match status" value="1"/>
</dbReference>
<dbReference type="RefSeq" id="WP_158339885.1">
    <property type="nucleotide sequence ID" value="NZ_CP034894.1"/>
</dbReference>
<evidence type="ECO:0000256" key="8">
    <source>
        <dbReference type="ARBA" id="ARBA00023136"/>
    </source>
</evidence>
<keyword evidence="7 9" id="KW-1133">Transmembrane helix</keyword>
<dbReference type="PIRSF" id="PIRSF006102">
    <property type="entry name" value="NQR_DE"/>
    <property type="match status" value="1"/>
</dbReference>
<dbReference type="GO" id="GO:0012505">
    <property type="term" value="C:endomembrane system"/>
    <property type="evidence" value="ECO:0007669"/>
    <property type="project" value="UniProtKB-SubCell"/>
</dbReference>
<proteinExistence type="inferred from homology"/>
<comment type="subunit">
    <text evidence="9">The complex is composed of six subunits: RnfA, RnfB, RnfC, RnfD, RnfE and RnfG.</text>
</comment>
<gene>
    <name evidence="9" type="primary">rnfE</name>
    <name evidence="10" type="ORF">D9V62_00595</name>
</gene>
<comment type="similarity">
    <text evidence="9">Belongs to the NqrDE/RnfAE family.</text>
</comment>
<keyword evidence="9" id="KW-1003">Cell membrane</keyword>
<protein>
    <recommendedName>
        <fullName evidence="9">Ion-translocating oxidoreductase complex subunit E</fullName>
        <ecNumber evidence="9">7.-.-.-</ecNumber>
    </recommendedName>
    <alternativeName>
        <fullName evidence="9">Rnf electron transport complex subunit E</fullName>
    </alternativeName>
</protein>
<reference evidence="10 11" key="2">
    <citation type="submission" date="2019-05" db="EMBL/GenBank/DDBJ databases">
        <title>Genome evolution of the obligate endosymbiont Buchnera aphidicola.</title>
        <authorList>
            <person name="Moran N.A."/>
        </authorList>
    </citation>
    <scope>NUCLEOTIDE SEQUENCE [LARGE SCALE GENOMIC DNA]</scope>
    <source>
        <strain evidence="10 11">Ahe</strain>
    </source>
</reference>
<evidence type="ECO:0000256" key="4">
    <source>
        <dbReference type="ARBA" id="ARBA00022692"/>
    </source>
</evidence>
<feature type="transmembrane region" description="Helical" evidence="9">
    <location>
        <begin position="182"/>
        <end position="205"/>
    </location>
</feature>
<reference evidence="10 11" key="1">
    <citation type="submission" date="2018-12" db="EMBL/GenBank/DDBJ databases">
        <authorList>
            <person name="Chong R.A."/>
        </authorList>
    </citation>
    <scope>NUCLEOTIDE SEQUENCE [LARGE SCALE GENOMIC DNA]</scope>
    <source>
        <strain evidence="10 11">Ahe</strain>
    </source>
</reference>
<evidence type="ECO:0000256" key="3">
    <source>
        <dbReference type="ARBA" id="ARBA00022519"/>
    </source>
</evidence>
<keyword evidence="4 9" id="KW-0812">Transmembrane</keyword>
<evidence type="ECO:0000256" key="5">
    <source>
        <dbReference type="ARBA" id="ARBA00022967"/>
    </source>
</evidence>
<evidence type="ECO:0000256" key="6">
    <source>
        <dbReference type="ARBA" id="ARBA00022982"/>
    </source>
</evidence>
<evidence type="ECO:0000313" key="11">
    <source>
        <dbReference type="Proteomes" id="UP000298759"/>
    </source>
</evidence>
<accession>A0A4D6XJM9</accession>
<evidence type="ECO:0000256" key="9">
    <source>
        <dbReference type="HAMAP-Rule" id="MF_00478"/>
    </source>
</evidence>
<dbReference type="EC" id="7.-.-.-" evidence="9"/>
<keyword evidence="5 9" id="KW-1278">Translocase</keyword>
<keyword evidence="6 9" id="KW-0249">Electron transport</keyword>
<name>A0A4D6XJM9_9GAMM</name>
<dbReference type="Proteomes" id="UP000298759">
    <property type="component" value="Chromosome"/>
</dbReference>
<organism evidence="10 11">
    <name type="scientific">Buchnera aphidicola</name>
    <name type="common">Aphis helianthi</name>
    <dbReference type="NCBI Taxonomy" id="2315802"/>
    <lineage>
        <taxon>Bacteria</taxon>
        <taxon>Pseudomonadati</taxon>
        <taxon>Pseudomonadota</taxon>
        <taxon>Gammaproteobacteria</taxon>
        <taxon>Enterobacterales</taxon>
        <taxon>Erwiniaceae</taxon>
        <taxon>Buchnera</taxon>
    </lineage>
</organism>